<sequence>MSNRLNAELIFKNELLVKLNQICRLDGGLHKGRFPSAVVYTKSPGFFINVFYSFLLRVASAFSFLILFCFRVPSGSNPESAFIYVDRRRLKFSEGDCPAYNIGLYKYFSVFREDHVYQLLSLREVLRCLVDAFSRRRLMAEDIMRMRGITQFSGKQLLALSGFSYLRCLDLLLAKTALSKFQRIKCAGHFDVYTALMSQLRQDGSIKNFSGIQHGLFENFWFGEPAPLFFDEYKLLFPESRRYFEQRLSANPNCVFHVREKMPIFEHCAAIGITVGVALQTDDEASDARLLDALQVIARGRFSLLAYAHPAAPAKGLAKLHVRFPDIRFERKLRCSNVAVVITRYSTLAMEYVAAGVPAIFWAAPDRVCVSFSGHPLIHEITELDMLPEVLNTILPPS</sequence>
<keyword evidence="1" id="KW-0472">Membrane</keyword>
<name>A0ABU2WER7_9GAMM</name>
<accession>A0ABU2WER7</accession>
<feature type="transmembrane region" description="Helical" evidence="1">
    <location>
        <begin position="46"/>
        <end position="70"/>
    </location>
</feature>
<evidence type="ECO:0000313" key="3">
    <source>
        <dbReference type="Proteomes" id="UP001254608"/>
    </source>
</evidence>
<evidence type="ECO:0000256" key="1">
    <source>
        <dbReference type="SAM" id="Phobius"/>
    </source>
</evidence>
<protein>
    <submittedName>
        <fullName evidence="2">Uncharacterized protein</fullName>
    </submittedName>
</protein>
<gene>
    <name evidence="2" type="ORF">RM530_03165</name>
</gene>
<proteinExistence type="predicted"/>
<reference evidence="2 3" key="1">
    <citation type="submission" date="2023-09" db="EMBL/GenBank/DDBJ databases">
        <authorList>
            <person name="Rey-Velasco X."/>
        </authorList>
    </citation>
    <scope>NUCLEOTIDE SEQUENCE [LARGE SCALE GENOMIC DNA]</scope>
    <source>
        <strain evidence="2 3">W345</strain>
    </source>
</reference>
<keyword evidence="1" id="KW-1133">Transmembrane helix</keyword>
<organism evidence="2 3">
    <name type="scientific">Banduia mediterranea</name>
    <dbReference type="NCBI Taxonomy" id="3075609"/>
    <lineage>
        <taxon>Bacteria</taxon>
        <taxon>Pseudomonadati</taxon>
        <taxon>Pseudomonadota</taxon>
        <taxon>Gammaproteobacteria</taxon>
        <taxon>Nevskiales</taxon>
        <taxon>Algiphilaceae</taxon>
        <taxon>Banduia</taxon>
    </lineage>
</organism>
<keyword evidence="1" id="KW-0812">Transmembrane</keyword>
<dbReference type="Proteomes" id="UP001254608">
    <property type="component" value="Unassembled WGS sequence"/>
</dbReference>
<dbReference type="EMBL" id="JAVRIC010000003">
    <property type="protein sequence ID" value="MDT0496368.1"/>
    <property type="molecule type" value="Genomic_DNA"/>
</dbReference>
<comment type="caution">
    <text evidence="2">The sequence shown here is derived from an EMBL/GenBank/DDBJ whole genome shotgun (WGS) entry which is preliminary data.</text>
</comment>
<evidence type="ECO:0000313" key="2">
    <source>
        <dbReference type="EMBL" id="MDT0496368.1"/>
    </source>
</evidence>
<dbReference type="RefSeq" id="WP_311363760.1">
    <property type="nucleotide sequence ID" value="NZ_JAVRIC010000003.1"/>
</dbReference>
<keyword evidence="3" id="KW-1185">Reference proteome</keyword>